<dbReference type="GO" id="GO:0090522">
    <property type="term" value="P:vesicle tethering involved in exocytosis"/>
    <property type="evidence" value="ECO:0007669"/>
    <property type="project" value="InterPro"/>
</dbReference>
<dbReference type="InterPro" id="IPR007225">
    <property type="entry name" value="EXOC6/Sec15"/>
</dbReference>
<gene>
    <name evidence="2" type="ORF">CB5_LOCUS29211</name>
</gene>
<dbReference type="GO" id="GO:0016020">
    <property type="term" value="C:membrane"/>
    <property type="evidence" value="ECO:0007669"/>
    <property type="project" value="TreeGrafter"/>
</dbReference>
<evidence type="ECO:0000313" key="2">
    <source>
        <dbReference type="EMBL" id="CAD1846000.1"/>
    </source>
</evidence>
<dbReference type="GO" id="GO:0006886">
    <property type="term" value="P:intracellular protein transport"/>
    <property type="evidence" value="ECO:0007669"/>
    <property type="project" value="InterPro"/>
</dbReference>
<organism evidence="2">
    <name type="scientific">Ananas comosus var. bracteatus</name>
    <name type="common">red pineapple</name>
    <dbReference type="NCBI Taxonomy" id="296719"/>
    <lineage>
        <taxon>Eukaryota</taxon>
        <taxon>Viridiplantae</taxon>
        <taxon>Streptophyta</taxon>
        <taxon>Embryophyta</taxon>
        <taxon>Tracheophyta</taxon>
        <taxon>Spermatophyta</taxon>
        <taxon>Magnoliopsida</taxon>
        <taxon>Liliopsida</taxon>
        <taxon>Poales</taxon>
        <taxon>Bromeliaceae</taxon>
        <taxon>Bromelioideae</taxon>
        <taxon>Ananas</taxon>
    </lineage>
</organism>
<dbReference type="InterPro" id="IPR048359">
    <property type="entry name" value="EXOC6_Sec15_N"/>
</dbReference>
<dbReference type="GO" id="GO:0006893">
    <property type="term" value="P:Golgi to plasma membrane transport"/>
    <property type="evidence" value="ECO:0007669"/>
    <property type="project" value="TreeGrafter"/>
</dbReference>
<accession>A0A6V7QS06</accession>
<dbReference type="PANTHER" id="PTHR12702:SF0">
    <property type="entry name" value="EXOCYST COMPLEX COMPONENT 6"/>
    <property type="match status" value="1"/>
</dbReference>
<proteinExistence type="predicted"/>
<reference evidence="2" key="1">
    <citation type="submission" date="2020-07" db="EMBL/GenBank/DDBJ databases">
        <authorList>
            <person name="Lin J."/>
        </authorList>
    </citation>
    <scope>NUCLEOTIDE SEQUENCE</scope>
</reference>
<sequence>MYRVECMLKYACPIQEEDYLRKRRWGIDAGLAASIANGEDLGPIVRQAFKYGKPEVLLHNLKNIVKKKEIEVEELCKLHYEEFILAVDELRGVLVDADELKSTLSSENLRLQEVANSLLLKLDELLELYLIKKNVSEAIKTLKACLWYPIYALCAIKTCQRAGLPCVENFGLD</sequence>
<dbReference type="Pfam" id="PF20651">
    <property type="entry name" value="EXOC6_Sec15_N"/>
    <property type="match status" value="1"/>
</dbReference>
<protein>
    <recommendedName>
        <fullName evidence="1">Exocyst complex component EXOC6/Sec15 N-terminal domain-containing protein</fullName>
    </recommendedName>
</protein>
<evidence type="ECO:0000259" key="1">
    <source>
        <dbReference type="Pfam" id="PF20651"/>
    </source>
</evidence>
<feature type="domain" description="Exocyst complex component EXOC6/Sec15 N-terminal" evidence="1">
    <location>
        <begin position="60"/>
        <end position="146"/>
    </location>
</feature>
<dbReference type="EMBL" id="CAJEUB010000010">
    <property type="protein sequence ID" value="CAD1846000.1"/>
    <property type="molecule type" value="Genomic_DNA"/>
</dbReference>
<dbReference type="AlphaFoldDB" id="A0A6V7QS06"/>
<dbReference type="PANTHER" id="PTHR12702">
    <property type="entry name" value="SEC15"/>
    <property type="match status" value="1"/>
</dbReference>
<name>A0A6V7QS06_ANACO</name>
<dbReference type="GO" id="GO:0000145">
    <property type="term" value="C:exocyst"/>
    <property type="evidence" value="ECO:0007669"/>
    <property type="project" value="TreeGrafter"/>
</dbReference>